<organism evidence="3 4">
    <name type="scientific">Vibrio hippocampi</name>
    <dbReference type="NCBI Taxonomy" id="654686"/>
    <lineage>
        <taxon>Bacteria</taxon>
        <taxon>Pseudomonadati</taxon>
        <taxon>Pseudomonadota</taxon>
        <taxon>Gammaproteobacteria</taxon>
        <taxon>Vibrionales</taxon>
        <taxon>Vibrionaceae</taxon>
        <taxon>Vibrio</taxon>
    </lineage>
</organism>
<feature type="transmembrane region" description="Helical" evidence="1">
    <location>
        <begin position="316"/>
        <end position="335"/>
    </location>
</feature>
<dbReference type="InterPro" id="IPR047658">
    <property type="entry name" value="IS4-like_transpos"/>
</dbReference>
<feature type="domain" description="Transposase IS4-like" evidence="2">
    <location>
        <begin position="108"/>
        <end position="323"/>
    </location>
</feature>
<proteinExistence type="predicted"/>
<dbReference type="PANTHER" id="PTHR35404">
    <property type="entry name" value="TRANSPOSASE OF TN10"/>
    <property type="match status" value="1"/>
</dbReference>
<name>A0ABM8ZGG4_9VIBR</name>
<sequence length="341" mass="38950">MLISKFCHKILARSLKNFNQARVKTLLDCSNALIRGNELSLTTIGRNIEGPSAIKHKIKRTDRFLGNTKLQSELLPLYKALSSFTLNAMPFIVIAVDWSGCCNRDFWLLRASLLVDGRAIPIFNTVVTAEEQEKEYVHNQFLDSLFTILPKGKPVYIVTDGGFKTPWFSKVASLGWFFLGRVRGRIHGQVKNGTWKSVPELNMNASSRPHGLGFGKLGKTSKTQVECFFHLFKAKSKHRHNKKRRKSQIYPDAERTYKSIANEPWLLVTNDANLSPQKAVIYYSKRMQIEQNFRDDKSQRYGFSWHHSKTLGAKRIAVLCLIACVATLVLWLVGFESERQK</sequence>
<dbReference type="NCBIfam" id="NF033591">
    <property type="entry name" value="transpos_IS4_2"/>
    <property type="match status" value="1"/>
</dbReference>
<dbReference type="InterPro" id="IPR012337">
    <property type="entry name" value="RNaseH-like_sf"/>
</dbReference>
<comment type="caution">
    <text evidence="3">The sequence shown here is derived from an EMBL/GenBank/DDBJ whole genome shotgun (WGS) entry which is preliminary data.</text>
</comment>
<keyword evidence="1" id="KW-1133">Transmembrane helix</keyword>
<dbReference type="Pfam" id="PF01609">
    <property type="entry name" value="DDE_Tnp_1"/>
    <property type="match status" value="1"/>
</dbReference>
<dbReference type="RefSeq" id="WP_237484233.1">
    <property type="nucleotide sequence ID" value="NZ_CAKLCM010000002.1"/>
</dbReference>
<evidence type="ECO:0000313" key="4">
    <source>
        <dbReference type="Proteomes" id="UP000838160"/>
    </source>
</evidence>
<dbReference type="EMBL" id="CAKLCM010000002">
    <property type="protein sequence ID" value="CAH0525726.1"/>
    <property type="molecule type" value="Genomic_DNA"/>
</dbReference>
<gene>
    <name evidence="3" type="ORF">VHP8226_01256</name>
</gene>
<evidence type="ECO:0000259" key="2">
    <source>
        <dbReference type="Pfam" id="PF01609"/>
    </source>
</evidence>
<evidence type="ECO:0000256" key="1">
    <source>
        <dbReference type="SAM" id="Phobius"/>
    </source>
</evidence>
<keyword evidence="4" id="KW-1185">Reference proteome</keyword>
<dbReference type="SUPFAM" id="SSF53098">
    <property type="entry name" value="Ribonuclease H-like"/>
    <property type="match status" value="1"/>
</dbReference>
<dbReference type="InterPro" id="IPR002559">
    <property type="entry name" value="Transposase_11"/>
</dbReference>
<accession>A0ABM8ZGG4</accession>
<dbReference type="PANTHER" id="PTHR35404:SF8">
    <property type="entry name" value="TRANSPOSASE OF TN10"/>
    <property type="match status" value="1"/>
</dbReference>
<keyword evidence="1" id="KW-0472">Membrane</keyword>
<reference evidence="3" key="1">
    <citation type="submission" date="2021-12" db="EMBL/GenBank/DDBJ databases">
        <authorList>
            <person name="Rodrigo-Torres L."/>
            <person name="Arahal R. D."/>
            <person name="Lucena T."/>
        </authorList>
    </citation>
    <scope>NUCLEOTIDE SEQUENCE</scope>
    <source>
        <strain evidence="3">CECT 8226</strain>
    </source>
</reference>
<protein>
    <submittedName>
        <fullName evidence="3">IS4 family transposase ISCro2</fullName>
    </submittedName>
</protein>
<evidence type="ECO:0000313" key="3">
    <source>
        <dbReference type="EMBL" id="CAH0525726.1"/>
    </source>
</evidence>
<dbReference type="Proteomes" id="UP000838160">
    <property type="component" value="Unassembled WGS sequence"/>
</dbReference>
<keyword evidence="1" id="KW-0812">Transmembrane</keyword>